<dbReference type="RefSeq" id="WP_096453352.1">
    <property type="nucleotide sequence ID" value="NZ_AP017369.1"/>
</dbReference>
<dbReference type="Pfam" id="PF12728">
    <property type="entry name" value="HTH_17"/>
    <property type="match status" value="1"/>
</dbReference>
<evidence type="ECO:0000259" key="1">
    <source>
        <dbReference type="Pfam" id="PF12728"/>
    </source>
</evidence>
<feature type="domain" description="Helix-turn-helix" evidence="1">
    <location>
        <begin position="73"/>
        <end position="119"/>
    </location>
</feature>
<evidence type="ECO:0000313" key="3">
    <source>
        <dbReference type="Proteomes" id="UP000218244"/>
    </source>
</evidence>
<dbReference type="GO" id="GO:0003677">
    <property type="term" value="F:DNA binding"/>
    <property type="evidence" value="ECO:0007669"/>
    <property type="project" value="InterPro"/>
</dbReference>
<gene>
    <name evidence="2" type="ORF">N24_0069</name>
</gene>
<dbReference type="NCBIfam" id="TIGR01764">
    <property type="entry name" value="excise"/>
    <property type="match status" value="1"/>
</dbReference>
<name>A0A160PP39_9CORY</name>
<organism evidence="2 3">
    <name type="scientific">Corynebacterium suranareeae</name>
    <dbReference type="NCBI Taxonomy" id="2506452"/>
    <lineage>
        <taxon>Bacteria</taxon>
        <taxon>Bacillati</taxon>
        <taxon>Actinomycetota</taxon>
        <taxon>Actinomycetes</taxon>
        <taxon>Mycobacteriales</taxon>
        <taxon>Corynebacteriaceae</taxon>
        <taxon>Corynebacterium</taxon>
    </lineage>
</organism>
<accession>A0A160PP39</accession>
<reference evidence="2 3" key="1">
    <citation type="submission" date="2016-02" db="EMBL/GenBank/DDBJ databases">
        <title>Corynebacterium glutamicum N24 whole genome sequencing project.</title>
        <authorList>
            <person name="Matsutani M."/>
            <person name="Nangtapong N."/>
            <person name="Yakushi T."/>
            <person name="Matsushita K."/>
        </authorList>
    </citation>
    <scope>NUCLEOTIDE SEQUENCE [LARGE SCALE GENOMIC DNA]</scope>
    <source>
        <strain evidence="2 3">N24</strain>
    </source>
</reference>
<dbReference type="Gene3D" id="1.10.1660.10">
    <property type="match status" value="1"/>
</dbReference>
<dbReference type="KEGG" id="csur:N24_0069"/>
<protein>
    <submittedName>
        <fullName evidence="2">Excisionase</fullName>
    </submittedName>
</protein>
<dbReference type="InterPro" id="IPR010093">
    <property type="entry name" value="SinI_DNA-bd"/>
</dbReference>
<keyword evidence="3" id="KW-1185">Reference proteome</keyword>
<sequence>MGNTPVDQTVLLTPSEQESVAKYISSLGGSSVDFQTTSGSTLPNKLNEIFQKVLHAIESDLPISISTMPKEVTTTTAASLLGITRPTLMKHVREGRINAHKVGSHHRLFSNEVLEFREELKQQKRDAVFELLDFEQQLEESDQ</sequence>
<dbReference type="AlphaFoldDB" id="A0A160PP39"/>
<proteinExistence type="predicted"/>
<evidence type="ECO:0000313" key="2">
    <source>
        <dbReference type="EMBL" id="BAU94331.1"/>
    </source>
</evidence>
<dbReference type="InterPro" id="IPR041657">
    <property type="entry name" value="HTH_17"/>
</dbReference>
<dbReference type="EMBL" id="AP017369">
    <property type="protein sequence ID" value="BAU94331.1"/>
    <property type="molecule type" value="Genomic_DNA"/>
</dbReference>
<dbReference type="Proteomes" id="UP000218244">
    <property type="component" value="Chromosome"/>
</dbReference>